<dbReference type="Proteomes" id="UP000748108">
    <property type="component" value="Unassembled WGS sequence"/>
</dbReference>
<organism evidence="1 2">
    <name type="scientific">Hydrogenibacillus schlegelii</name>
    <name type="common">Bacillus schlegelii</name>
    <dbReference type="NCBI Taxonomy" id="1484"/>
    <lineage>
        <taxon>Bacteria</taxon>
        <taxon>Bacillati</taxon>
        <taxon>Bacillota</taxon>
        <taxon>Bacilli</taxon>
        <taxon>Bacillales</taxon>
        <taxon>Bacillales Family X. Incertae Sedis</taxon>
        <taxon>Hydrogenibacillus</taxon>
    </lineage>
</organism>
<dbReference type="EMBL" id="JAHHQF010000050">
    <property type="protein sequence ID" value="MBT9282078.1"/>
    <property type="molecule type" value="Genomic_DNA"/>
</dbReference>
<evidence type="ECO:0000313" key="2">
    <source>
        <dbReference type="Proteomes" id="UP000748108"/>
    </source>
</evidence>
<gene>
    <name evidence="1" type="ORF">KM312_05400</name>
</gene>
<name>A0A947D3D8_HYDSH</name>
<protein>
    <submittedName>
        <fullName evidence="1">Uncharacterized protein</fullName>
    </submittedName>
</protein>
<evidence type="ECO:0000313" key="1">
    <source>
        <dbReference type="EMBL" id="MBT9282078.1"/>
    </source>
</evidence>
<dbReference type="AlphaFoldDB" id="A0A947D3D8"/>
<accession>A0A947D3D8</accession>
<sequence length="199" mass="22934">MIFLETRFVWPVSEAESRLHAVLPFSDVAGALFRAIRDHRAGGFAVWKPAEGRRFFFDGRWFRWRNNVAFEIESEELPPDTQERRIIAPAPVFDILFGRPDWTEIVLSVCGTEKGALLLRKARRLVARACMRNARFPAPVFSKDEEPIAVAWLSVLLRSPEGYFLLIHSKNGWERIAVPEELEFLARKRKIESLLAILS</sequence>
<reference evidence="1" key="1">
    <citation type="journal article" date="2021" name="Microbiology">
        <title>Metagenomic Analysis of the Microbial Community in the Underground Coal Fire Area (Kemerovo Region, Russia) Revealed Predominance of Thermophilic Members of the Phyla Deinococcus-thermus, Aquificae, and Firmicutes.</title>
        <authorList>
            <person name="Kadnikov V."/>
            <person name="Mardanov A.V."/>
            <person name="Beletsky A.V."/>
            <person name="Karnachuk O.V."/>
            <person name="Ravin N.V."/>
        </authorList>
    </citation>
    <scope>NUCLEOTIDE SEQUENCE</scope>
    <source>
        <strain evidence="1">RBS10-49</strain>
    </source>
</reference>
<comment type="caution">
    <text evidence="1">The sequence shown here is derived from an EMBL/GenBank/DDBJ whole genome shotgun (WGS) entry which is preliminary data.</text>
</comment>
<proteinExistence type="predicted"/>